<dbReference type="PANTHER" id="PTHR10590:SF4">
    <property type="entry name" value="SOLUTE CARRIER FAMILY 28 MEMBER 3"/>
    <property type="match status" value="1"/>
</dbReference>
<keyword evidence="1" id="KW-0812">Transmembrane</keyword>
<dbReference type="PANTHER" id="PTHR10590">
    <property type="entry name" value="SODIUM/NUCLEOSIDE COTRANSPORTER"/>
    <property type="match status" value="1"/>
</dbReference>
<gene>
    <name evidence="3" type="ORF">CHS0354_026031</name>
</gene>
<dbReference type="InterPro" id="IPR002668">
    <property type="entry name" value="CNT_N_dom"/>
</dbReference>
<reference evidence="3" key="2">
    <citation type="journal article" date="2021" name="Genome Biol. Evol.">
        <title>Developing a high-quality reference genome for a parasitic bivalve with doubly uniparental inheritance (Bivalvia: Unionida).</title>
        <authorList>
            <person name="Smith C.H."/>
        </authorList>
    </citation>
    <scope>NUCLEOTIDE SEQUENCE</scope>
    <source>
        <strain evidence="3">CHS0354</strain>
        <tissue evidence="3">Mantle</tissue>
    </source>
</reference>
<dbReference type="EMBL" id="JAEAOA010001553">
    <property type="protein sequence ID" value="KAK3588712.1"/>
    <property type="molecule type" value="Genomic_DNA"/>
</dbReference>
<dbReference type="InterPro" id="IPR008276">
    <property type="entry name" value="C_nuclsd_transpt"/>
</dbReference>
<evidence type="ECO:0000313" key="4">
    <source>
        <dbReference type="Proteomes" id="UP001195483"/>
    </source>
</evidence>
<reference evidence="3" key="1">
    <citation type="journal article" date="2021" name="Genome Biol. Evol.">
        <title>A High-Quality Reference Genome for a Parasitic Bivalve with Doubly Uniparental Inheritance (Bivalvia: Unionida).</title>
        <authorList>
            <person name="Smith C.H."/>
        </authorList>
    </citation>
    <scope>NUCLEOTIDE SEQUENCE</scope>
    <source>
        <strain evidence="3">CHS0354</strain>
    </source>
</reference>
<keyword evidence="1" id="KW-1133">Transmembrane helix</keyword>
<proteinExistence type="predicted"/>
<evidence type="ECO:0000256" key="1">
    <source>
        <dbReference type="SAM" id="Phobius"/>
    </source>
</evidence>
<reference evidence="3" key="3">
    <citation type="submission" date="2023-05" db="EMBL/GenBank/DDBJ databases">
        <authorList>
            <person name="Smith C.H."/>
        </authorList>
    </citation>
    <scope>NUCLEOTIDE SEQUENCE</scope>
    <source>
        <strain evidence="3">CHS0354</strain>
        <tissue evidence="3">Mantle</tissue>
    </source>
</reference>
<dbReference type="GO" id="GO:0005415">
    <property type="term" value="F:nucleoside:sodium symporter activity"/>
    <property type="evidence" value="ECO:0007669"/>
    <property type="project" value="TreeGrafter"/>
</dbReference>
<protein>
    <recommendedName>
        <fullName evidence="2">Concentrative nucleoside transporter N-terminal domain-containing protein</fullName>
    </recommendedName>
</protein>
<organism evidence="3 4">
    <name type="scientific">Potamilus streckersoni</name>
    <dbReference type="NCBI Taxonomy" id="2493646"/>
    <lineage>
        <taxon>Eukaryota</taxon>
        <taxon>Metazoa</taxon>
        <taxon>Spiralia</taxon>
        <taxon>Lophotrochozoa</taxon>
        <taxon>Mollusca</taxon>
        <taxon>Bivalvia</taxon>
        <taxon>Autobranchia</taxon>
        <taxon>Heteroconchia</taxon>
        <taxon>Palaeoheterodonta</taxon>
        <taxon>Unionida</taxon>
        <taxon>Unionoidea</taxon>
        <taxon>Unionidae</taxon>
        <taxon>Ambleminae</taxon>
        <taxon>Lampsilini</taxon>
        <taxon>Potamilus</taxon>
    </lineage>
</organism>
<dbReference type="AlphaFoldDB" id="A0AAE0SB11"/>
<feature type="transmembrane region" description="Helical" evidence="1">
    <location>
        <begin position="16"/>
        <end position="36"/>
    </location>
</feature>
<comment type="caution">
    <text evidence="3">The sequence shown here is derived from an EMBL/GenBank/DDBJ whole genome shotgun (WGS) entry which is preliminary data.</text>
</comment>
<evidence type="ECO:0000259" key="2">
    <source>
        <dbReference type="Pfam" id="PF01773"/>
    </source>
</evidence>
<dbReference type="Pfam" id="PF01773">
    <property type="entry name" value="Nucleos_tra2_N"/>
    <property type="match status" value="1"/>
</dbReference>
<dbReference type="Proteomes" id="UP001195483">
    <property type="component" value="Unassembled WGS sequence"/>
</dbReference>
<accession>A0AAE0SB11</accession>
<keyword evidence="4" id="KW-1185">Reference proteome</keyword>
<feature type="transmembrane region" description="Helical" evidence="1">
    <location>
        <begin position="84"/>
        <end position="104"/>
    </location>
</feature>
<keyword evidence="1" id="KW-0472">Membrane</keyword>
<dbReference type="GO" id="GO:0005886">
    <property type="term" value="C:plasma membrane"/>
    <property type="evidence" value="ECO:0007669"/>
    <property type="project" value="TreeGrafter"/>
</dbReference>
<name>A0AAE0SB11_9BIVA</name>
<feature type="domain" description="Concentrative nucleoside transporter N-terminal" evidence="2">
    <location>
        <begin position="12"/>
        <end position="69"/>
    </location>
</feature>
<evidence type="ECO:0000313" key="3">
    <source>
        <dbReference type="EMBL" id="KAK3588712.1"/>
    </source>
</evidence>
<sequence length="135" mass="15232">MTTTYNQFTIFDRNKINWHTVFWGISLQYLFALFIMKTSVGIASMHWCSDRLEEFIKYSDKGAAYVFGDNLDVHRFAFKTMPSLLLFAAVVSVLIYLEVIGFIVQTIGGFLSFCLNTSAPESINVASNIFLSGVS</sequence>